<accession>A0A2K3MFN9</accession>
<gene>
    <name evidence="1" type="ORF">L195_g045704</name>
</gene>
<comment type="caution">
    <text evidence="1">The sequence shown here is derived from an EMBL/GenBank/DDBJ whole genome shotgun (WGS) entry which is preliminary data.</text>
</comment>
<dbReference type="EMBL" id="ASHM01060266">
    <property type="protein sequence ID" value="PNX89584.1"/>
    <property type="molecule type" value="Genomic_DNA"/>
</dbReference>
<name>A0A2K3MFN9_TRIPR</name>
<feature type="non-terminal residue" evidence="1">
    <location>
        <position position="1"/>
    </location>
</feature>
<reference evidence="1 2" key="1">
    <citation type="journal article" date="2014" name="Am. J. Bot.">
        <title>Genome assembly and annotation for red clover (Trifolium pratense; Fabaceae).</title>
        <authorList>
            <person name="Istvanek J."/>
            <person name="Jaros M."/>
            <person name="Krenek A."/>
            <person name="Repkova J."/>
        </authorList>
    </citation>
    <scope>NUCLEOTIDE SEQUENCE [LARGE SCALE GENOMIC DNA]</scope>
    <source>
        <strain evidence="2">cv. Tatra</strain>
        <tissue evidence="1">Young leaves</tissue>
    </source>
</reference>
<dbReference type="Proteomes" id="UP000236291">
    <property type="component" value="Unassembled WGS sequence"/>
</dbReference>
<protein>
    <submittedName>
        <fullName evidence="1">Uncharacterized protein</fullName>
    </submittedName>
</protein>
<organism evidence="1 2">
    <name type="scientific">Trifolium pratense</name>
    <name type="common">Red clover</name>
    <dbReference type="NCBI Taxonomy" id="57577"/>
    <lineage>
        <taxon>Eukaryota</taxon>
        <taxon>Viridiplantae</taxon>
        <taxon>Streptophyta</taxon>
        <taxon>Embryophyta</taxon>
        <taxon>Tracheophyta</taxon>
        <taxon>Spermatophyta</taxon>
        <taxon>Magnoliopsida</taxon>
        <taxon>eudicotyledons</taxon>
        <taxon>Gunneridae</taxon>
        <taxon>Pentapetalae</taxon>
        <taxon>rosids</taxon>
        <taxon>fabids</taxon>
        <taxon>Fabales</taxon>
        <taxon>Fabaceae</taxon>
        <taxon>Papilionoideae</taxon>
        <taxon>50 kb inversion clade</taxon>
        <taxon>NPAAA clade</taxon>
        <taxon>Hologalegina</taxon>
        <taxon>IRL clade</taxon>
        <taxon>Trifolieae</taxon>
        <taxon>Trifolium</taxon>
    </lineage>
</organism>
<dbReference type="AlphaFoldDB" id="A0A2K3MFN9"/>
<evidence type="ECO:0000313" key="2">
    <source>
        <dbReference type="Proteomes" id="UP000236291"/>
    </source>
</evidence>
<reference evidence="1 2" key="2">
    <citation type="journal article" date="2017" name="Front. Plant Sci.">
        <title>Gene Classification and Mining of Molecular Markers Useful in Red Clover (Trifolium pratense) Breeding.</title>
        <authorList>
            <person name="Istvanek J."/>
            <person name="Dluhosova J."/>
            <person name="Dluhos P."/>
            <person name="Patkova L."/>
            <person name="Nedelnik J."/>
            <person name="Repkova J."/>
        </authorList>
    </citation>
    <scope>NUCLEOTIDE SEQUENCE [LARGE SCALE GENOMIC DNA]</scope>
    <source>
        <strain evidence="2">cv. Tatra</strain>
        <tissue evidence="1">Young leaves</tissue>
    </source>
</reference>
<sequence>RQAKMRKMGRDFDGLEEIGPKSKAKRMSLKFVSQVMKNEVMPIGRTKESCNGRMVKRYKIGDKESNLKMPFADDDSNENGFNV</sequence>
<proteinExistence type="predicted"/>
<evidence type="ECO:0000313" key="1">
    <source>
        <dbReference type="EMBL" id="PNX89584.1"/>
    </source>
</evidence>